<keyword evidence="1" id="KW-0812">Transmembrane</keyword>
<evidence type="ECO:0008006" key="4">
    <source>
        <dbReference type="Google" id="ProtNLM"/>
    </source>
</evidence>
<accession>A0A4Q7P2N5</accession>
<protein>
    <recommendedName>
        <fullName evidence="4">Transmembrane protein</fullName>
    </recommendedName>
</protein>
<reference evidence="2 3" key="1">
    <citation type="submission" date="2019-02" db="EMBL/GenBank/DDBJ databases">
        <title>Genomic Encyclopedia of Type Strains, Phase IV (KMG-IV): sequencing the most valuable type-strain genomes for metagenomic binning, comparative biology and taxonomic classification.</title>
        <authorList>
            <person name="Goeker M."/>
        </authorList>
    </citation>
    <scope>NUCLEOTIDE SEQUENCE [LARGE SCALE GENOMIC DNA]</scope>
    <source>
        <strain evidence="2 3">DSM 29486</strain>
    </source>
</reference>
<keyword evidence="1" id="KW-0472">Membrane</keyword>
<dbReference type="Proteomes" id="UP000292927">
    <property type="component" value="Unassembled WGS sequence"/>
</dbReference>
<evidence type="ECO:0000313" key="3">
    <source>
        <dbReference type="Proteomes" id="UP000292927"/>
    </source>
</evidence>
<dbReference type="AlphaFoldDB" id="A0A4Q7P2N5"/>
<proteinExistence type="predicted"/>
<feature type="transmembrane region" description="Helical" evidence="1">
    <location>
        <begin position="32"/>
        <end position="50"/>
    </location>
</feature>
<name>A0A4Q7P2N5_9FIRM</name>
<sequence length="90" mass="9782">MEANEIMTNEEVMETTTEEIVKASSASGFKTAAVFGLVFIAGYVAGKYIIDPTIARIKARKLDKQTVMQDDFDDFEEAAIVSGESVGNPE</sequence>
<evidence type="ECO:0000313" key="2">
    <source>
        <dbReference type="EMBL" id="RZS94161.1"/>
    </source>
</evidence>
<dbReference type="EMBL" id="SGXF01000005">
    <property type="protein sequence ID" value="RZS94161.1"/>
    <property type="molecule type" value="Genomic_DNA"/>
</dbReference>
<comment type="caution">
    <text evidence="2">The sequence shown here is derived from an EMBL/GenBank/DDBJ whole genome shotgun (WGS) entry which is preliminary data.</text>
</comment>
<gene>
    <name evidence="2" type="ORF">EV209_2530</name>
</gene>
<keyword evidence="3" id="KW-1185">Reference proteome</keyword>
<organism evidence="2 3">
    <name type="scientific">Cuneatibacter caecimuris</name>
    <dbReference type="NCBI Taxonomy" id="1796618"/>
    <lineage>
        <taxon>Bacteria</taxon>
        <taxon>Bacillati</taxon>
        <taxon>Bacillota</taxon>
        <taxon>Clostridia</taxon>
        <taxon>Lachnospirales</taxon>
        <taxon>Lachnospiraceae</taxon>
        <taxon>Cuneatibacter</taxon>
    </lineage>
</organism>
<evidence type="ECO:0000256" key="1">
    <source>
        <dbReference type="SAM" id="Phobius"/>
    </source>
</evidence>
<keyword evidence="1" id="KW-1133">Transmembrane helix</keyword>